<evidence type="ECO:0000313" key="9">
    <source>
        <dbReference type="Proteomes" id="UP000184432"/>
    </source>
</evidence>
<dbReference type="GO" id="GO:0008270">
    <property type="term" value="F:zinc ion binding"/>
    <property type="evidence" value="ECO:0007669"/>
    <property type="project" value="UniProtKB-UniRule"/>
</dbReference>
<dbReference type="UniPathway" id="UPA00848">
    <property type="reaction ID" value="UER00151"/>
</dbReference>
<evidence type="ECO:0000259" key="7">
    <source>
        <dbReference type="Pfam" id="PF01227"/>
    </source>
</evidence>
<dbReference type="InterPro" id="IPR001474">
    <property type="entry name" value="GTP_CycHdrlase_I"/>
</dbReference>
<dbReference type="GO" id="GO:0005737">
    <property type="term" value="C:cytoplasm"/>
    <property type="evidence" value="ECO:0007669"/>
    <property type="project" value="TreeGrafter"/>
</dbReference>
<dbReference type="GO" id="GO:0005525">
    <property type="term" value="F:GTP binding"/>
    <property type="evidence" value="ECO:0007669"/>
    <property type="project" value="UniProtKB-KW"/>
</dbReference>
<dbReference type="InterPro" id="IPR043134">
    <property type="entry name" value="GTP-CH-I_N"/>
</dbReference>
<gene>
    <name evidence="6" type="primary">folE</name>
    <name evidence="8" type="ORF">SAMN04488508_11325</name>
</gene>
<proteinExistence type="inferred from homology"/>
<dbReference type="Pfam" id="PF01227">
    <property type="entry name" value="GTP_cyclohydroI"/>
    <property type="match status" value="1"/>
</dbReference>
<protein>
    <recommendedName>
        <fullName evidence="6">GTP cyclohydrolase 1</fullName>
        <ecNumber evidence="6">3.5.4.16</ecNumber>
    </recommendedName>
    <alternativeName>
        <fullName evidence="6">GTP cyclohydrolase I</fullName>
        <shortName evidence="6">GTP-CH-I</shortName>
    </alternativeName>
</protein>
<dbReference type="NCBIfam" id="NF006826">
    <property type="entry name" value="PRK09347.1-3"/>
    <property type="match status" value="1"/>
</dbReference>
<dbReference type="GO" id="GO:0046654">
    <property type="term" value="P:tetrahydrofolate biosynthetic process"/>
    <property type="evidence" value="ECO:0007669"/>
    <property type="project" value="UniProtKB-UniRule"/>
</dbReference>
<evidence type="ECO:0000256" key="3">
    <source>
        <dbReference type="ARBA" id="ARBA00008085"/>
    </source>
</evidence>
<dbReference type="NCBIfam" id="NF006824">
    <property type="entry name" value="PRK09347.1-1"/>
    <property type="match status" value="1"/>
</dbReference>
<dbReference type="GO" id="GO:0006730">
    <property type="term" value="P:one-carbon metabolic process"/>
    <property type="evidence" value="ECO:0007669"/>
    <property type="project" value="UniProtKB-UniRule"/>
</dbReference>
<dbReference type="EMBL" id="FQYP01000013">
    <property type="protein sequence ID" value="SHJ64248.1"/>
    <property type="molecule type" value="Genomic_DNA"/>
</dbReference>
<comment type="pathway">
    <text evidence="2 6">Cofactor biosynthesis; 7,8-dihydroneopterin triphosphate biosynthesis; 7,8-dihydroneopterin triphosphate from GTP: step 1/1.</text>
</comment>
<name>A0A1M6KZ64_9FLAO</name>
<dbReference type="GO" id="GO:0006729">
    <property type="term" value="P:tetrahydrobiopterin biosynthetic process"/>
    <property type="evidence" value="ECO:0007669"/>
    <property type="project" value="TreeGrafter"/>
</dbReference>
<comment type="similarity">
    <text evidence="3 6">Belongs to the GTP cyclohydrolase I family.</text>
</comment>
<dbReference type="NCBIfam" id="TIGR00063">
    <property type="entry name" value="folE"/>
    <property type="match status" value="1"/>
</dbReference>
<evidence type="ECO:0000313" key="8">
    <source>
        <dbReference type="EMBL" id="SHJ64248.1"/>
    </source>
</evidence>
<reference evidence="9" key="1">
    <citation type="submission" date="2016-11" db="EMBL/GenBank/DDBJ databases">
        <authorList>
            <person name="Varghese N."/>
            <person name="Submissions S."/>
        </authorList>
    </citation>
    <scope>NUCLEOTIDE SEQUENCE [LARGE SCALE GENOMIC DNA]</scope>
    <source>
        <strain evidence="9">DSM 22623</strain>
    </source>
</reference>
<sequence>MMGDSHISGATETPLRADAFEKSDDAKIERIQHHFSEIMKELGLDLTDDSLSGTPYRVAKMYVKELFYGLNPKNRPKVSTFDNKYEYQKILVEQNITIDSACEHHFLPIVGNAHVGYIPKDKVVGLSKLNRLVDYYAHRPQVQERLCLQILRDLQKTLGTEDVIVVVNAKHLCVSSRGIKDKSSFTTTVEFGGQFADPMIRKEFFDMVSFQLD</sequence>
<dbReference type="InterPro" id="IPR020602">
    <property type="entry name" value="GTP_CycHdrlase_I_dom"/>
</dbReference>
<dbReference type="PANTHER" id="PTHR11109:SF7">
    <property type="entry name" value="GTP CYCLOHYDROLASE 1"/>
    <property type="match status" value="1"/>
</dbReference>
<evidence type="ECO:0000256" key="1">
    <source>
        <dbReference type="ARBA" id="ARBA00001052"/>
    </source>
</evidence>
<feature type="binding site" evidence="6">
    <location>
        <position position="105"/>
    </location>
    <ligand>
        <name>Zn(2+)</name>
        <dbReference type="ChEBI" id="CHEBI:29105"/>
    </ligand>
</feature>
<keyword evidence="4 6" id="KW-0554">One-carbon metabolism</keyword>
<feature type="binding site" evidence="6">
    <location>
        <position position="102"/>
    </location>
    <ligand>
        <name>Zn(2+)</name>
        <dbReference type="ChEBI" id="CHEBI:29105"/>
    </ligand>
</feature>
<keyword evidence="6" id="KW-0862">Zinc</keyword>
<dbReference type="AlphaFoldDB" id="A0A1M6KZ64"/>
<comment type="catalytic activity">
    <reaction evidence="1 6">
        <text>GTP + H2O = 7,8-dihydroneopterin 3'-triphosphate + formate + H(+)</text>
        <dbReference type="Rhea" id="RHEA:17473"/>
        <dbReference type="ChEBI" id="CHEBI:15377"/>
        <dbReference type="ChEBI" id="CHEBI:15378"/>
        <dbReference type="ChEBI" id="CHEBI:15740"/>
        <dbReference type="ChEBI" id="CHEBI:37565"/>
        <dbReference type="ChEBI" id="CHEBI:58462"/>
        <dbReference type="EC" id="3.5.4.16"/>
    </reaction>
</comment>
<dbReference type="Gene3D" id="3.30.1130.10">
    <property type="match status" value="1"/>
</dbReference>
<dbReference type="Proteomes" id="UP000184432">
    <property type="component" value="Unassembled WGS sequence"/>
</dbReference>
<keyword evidence="6" id="KW-0479">Metal-binding</keyword>
<dbReference type="HAMAP" id="MF_00223">
    <property type="entry name" value="FolE"/>
    <property type="match status" value="1"/>
</dbReference>
<dbReference type="GO" id="GO:0003934">
    <property type="term" value="F:GTP cyclohydrolase I activity"/>
    <property type="evidence" value="ECO:0007669"/>
    <property type="project" value="UniProtKB-UniRule"/>
</dbReference>
<evidence type="ECO:0000256" key="2">
    <source>
        <dbReference type="ARBA" id="ARBA00005080"/>
    </source>
</evidence>
<organism evidence="8 9">
    <name type="scientific">Aquimarina spongiae</name>
    <dbReference type="NCBI Taxonomy" id="570521"/>
    <lineage>
        <taxon>Bacteria</taxon>
        <taxon>Pseudomonadati</taxon>
        <taxon>Bacteroidota</taxon>
        <taxon>Flavobacteriia</taxon>
        <taxon>Flavobacteriales</taxon>
        <taxon>Flavobacteriaceae</taxon>
        <taxon>Aquimarina</taxon>
    </lineage>
</organism>
<accession>A0A1M6KZ64</accession>
<dbReference type="SUPFAM" id="SSF55620">
    <property type="entry name" value="Tetrahydrobiopterin biosynthesis enzymes-like"/>
    <property type="match status" value="1"/>
</dbReference>
<dbReference type="FunFam" id="3.30.1130.10:FF:000001">
    <property type="entry name" value="GTP cyclohydrolase 1"/>
    <property type="match status" value="1"/>
</dbReference>
<keyword evidence="6" id="KW-0342">GTP-binding</keyword>
<keyword evidence="9" id="KW-1185">Reference proteome</keyword>
<dbReference type="PANTHER" id="PTHR11109">
    <property type="entry name" value="GTP CYCLOHYDROLASE I"/>
    <property type="match status" value="1"/>
</dbReference>
<feature type="binding site" evidence="6">
    <location>
        <position position="173"/>
    </location>
    <ligand>
        <name>Zn(2+)</name>
        <dbReference type="ChEBI" id="CHEBI:29105"/>
    </ligand>
</feature>
<dbReference type="Gene3D" id="1.10.286.10">
    <property type="match status" value="1"/>
</dbReference>
<dbReference type="STRING" id="570521.SAMN04488508_11325"/>
<comment type="subunit">
    <text evidence="6">Homopolymer.</text>
</comment>
<evidence type="ECO:0000256" key="4">
    <source>
        <dbReference type="ARBA" id="ARBA00022563"/>
    </source>
</evidence>
<evidence type="ECO:0000256" key="6">
    <source>
        <dbReference type="HAMAP-Rule" id="MF_00223"/>
    </source>
</evidence>
<keyword evidence="6" id="KW-0547">Nucleotide-binding</keyword>
<keyword evidence="5 6" id="KW-0378">Hydrolase</keyword>
<dbReference type="InterPro" id="IPR043133">
    <property type="entry name" value="GTP-CH-I_C/QueF"/>
</dbReference>
<feature type="domain" description="GTP cyclohydrolase I" evidence="7">
    <location>
        <begin position="31"/>
        <end position="208"/>
    </location>
</feature>
<dbReference type="EC" id="3.5.4.16" evidence="6"/>
<evidence type="ECO:0000256" key="5">
    <source>
        <dbReference type="ARBA" id="ARBA00022801"/>
    </source>
</evidence>